<evidence type="ECO:0000256" key="3">
    <source>
        <dbReference type="SAM" id="Coils"/>
    </source>
</evidence>
<dbReference type="Gene3D" id="1.25.40.10">
    <property type="entry name" value="Tetratricopeptide repeat domain"/>
    <property type="match status" value="3"/>
</dbReference>
<evidence type="ECO:0000313" key="5">
    <source>
        <dbReference type="EMBL" id="OMH81016.1"/>
    </source>
</evidence>
<gene>
    <name evidence="5" type="ORF">AX774_g5540</name>
</gene>
<dbReference type="PANTHER" id="PTHR47933">
    <property type="entry name" value="PENTATRICOPEPTIDE REPEAT-CONTAINING PROTEIN 1, MITOCHONDRIAL"/>
    <property type="match status" value="1"/>
</dbReference>
<feature type="compositionally biased region" description="Polar residues" evidence="4">
    <location>
        <begin position="426"/>
        <end position="441"/>
    </location>
</feature>
<dbReference type="GO" id="GO:0003729">
    <property type="term" value="F:mRNA binding"/>
    <property type="evidence" value="ECO:0007669"/>
    <property type="project" value="TreeGrafter"/>
</dbReference>
<dbReference type="PANTHER" id="PTHR47933:SF11">
    <property type="entry name" value="PENTATRICOPEPTIDE REPEAT-CONTAINING PROTEIN 2"/>
    <property type="match status" value="1"/>
</dbReference>
<dbReference type="OrthoDB" id="185373at2759"/>
<keyword evidence="1" id="KW-0677">Repeat</keyword>
<dbReference type="NCBIfam" id="TIGR00756">
    <property type="entry name" value="PPR"/>
    <property type="match status" value="1"/>
</dbReference>
<keyword evidence="3" id="KW-0175">Coiled coil</keyword>
<evidence type="ECO:0000256" key="2">
    <source>
        <dbReference type="PROSITE-ProRule" id="PRU00708"/>
    </source>
</evidence>
<feature type="repeat" description="PPR" evidence="2">
    <location>
        <begin position="1157"/>
        <end position="1191"/>
    </location>
</feature>
<name>A0A1R1PJ76_ZANCU</name>
<dbReference type="InterPro" id="IPR051240">
    <property type="entry name" value="Mito_RNA-Proc/Resp"/>
</dbReference>
<dbReference type="InterPro" id="IPR011990">
    <property type="entry name" value="TPR-like_helical_dom_sf"/>
</dbReference>
<sequence length="1370" mass="156022">MTLFQQPVYRQEVGQKLYHNVTSTKIVSRRFSTLKKISDSEHKKTIDESKNDGHININHAEQPVKCQPSDKVCKIKSLHSEFQHPIFLGSEPHENQDILRAELSLQNDQPEDFLIKMIDFSDNFVSFTGNNGGYWRYLRSVMKSPNKTKKHSNESSEMIDMKKHKESGLEKAIDQRKNLEAANHFQKDADIRVKQDQGQGQVQNHSQSKTMKGYKDETLDIPGKKHDVSNEHYDNYNKIGRKFKERTTYHSRNLSSGLVSVNGRYLQQLQLQQLAQNDCNTSKGLPTNSSAKHELVIQLERLLSGFPLLFDKRLISTQRHIERMLSKNNYPLTLSTIDKKDGEIVFLGQKVDKMIKKLITKNALLGERGISNFVETSWNIYQAISHHDNRDELLKQLCEPAVVLLIEVLKRFDQDRTMGMVLRGKSASSESDNKPQNSTGKCSHGVHEKIVEIVENVLMTGQPIESSFIFNSYLNALNELQSYRQLVHAVYYALDVNIDQTQSTHLIDFRNKITNVDNGNTVYTRREKSDKNVFRIAIDTITANHLISAHIHLGEVDLAYRVFKHMDKFTDVKKTLSKNAVTYTLIIQAILSHQNAENMRYKSELGISDAKKVLGEFFSVARELKYMERYRTINDSGIQQNLLKAAETLPTKDSADRNARYLIDDIDQGADLRKNSLLSEKSCTLVNGKKNSVSARDYKVNKYQLYESFSLSTMTLNTLFYHAIQNDQFEFGYDILFGLLRLGVVPDHITVTNFLLGHTKKFDLLPTKIKSSSDESEAVLLDGGQPKTCGGQVSYDNDNSHYSGDNPDSWELLALQAEKKSQAQTIINFYKRLKFNKGTHALIDTTFSTLVIKSMLMLGQSELAIKIFYEMGQNKSNSTSNKPNIITYSTLLNGLSKTRDVDSCIKIFNDLVNNSDFSPTIPIYTAMYKVFLTTDFGQLNMTYKNALVNRDESVLSIEHINILMSHAYSQYNHDLLISLFRKATMLKEIEPNTFTLYILFKSYITVGNYAHKRLDQQTEDFIQFSSLGTHFLRSKLDATKLPHLNYDILEHPDHPRRIYEYLVETDFPLDSELYNLVLDALSVFGDFAGADIVYNDMVKYANISPTAPMFSQAVINLLSFSKYELASALFAKITAGNTGSTDGTGKTSSEYHNLFLNTHTYNMLIEKATSYGRLELAIDVYLHMVGRAVPLTVPVHVLGGSDEPSPHSRSEPSSLDTPIAKEHNYLAYFSSIPNPWYRHQYSRSPSLSYSQNNCVMDSPIDLKDPDPSMATTTTTTTIATDSLHHIFEIRAISELFNLRQLPTPETFECLIYALFRDNRPLEALVLYQDLIALDITPSTRMPKLLFDGLEHNNLSNLANHICSDFYSRFA</sequence>
<feature type="coiled-coil region" evidence="3">
    <location>
        <begin position="162"/>
        <end position="189"/>
    </location>
</feature>
<feature type="compositionally biased region" description="Polar residues" evidence="4">
    <location>
        <begin position="196"/>
        <end position="210"/>
    </location>
</feature>
<dbReference type="EMBL" id="LSSK01001014">
    <property type="protein sequence ID" value="OMH81016.1"/>
    <property type="molecule type" value="Genomic_DNA"/>
</dbReference>
<protein>
    <submittedName>
        <fullName evidence="5">Pentatricopeptide repeat-containing protein</fullName>
    </submittedName>
</protein>
<proteinExistence type="predicted"/>
<comment type="caution">
    <text evidence="5">The sequence shown here is derived from an EMBL/GenBank/DDBJ whole genome shotgun (WGS) entry which is preliminary data.</text>
</comment>
<evidence type="ECO:0000313" key="6">
    <source>
        <dbReference type="Proteomes" id="UP000188320"/>
    </source>
</evidence>
<feature type="region of interest" description="Disordered" evidence="4">
    <location>
        <begin position="194"/>
        <end position="213"/>
    </location>
</feature>
<dbReference type="PROSITE" id="PS51375">
    <property type="entry name" value="PPR"/>
    <property type="match status" value="2"/>
</dbReference>
<evidence type="ECO:0000256" key="1">
    <source>
        <dbReference type="ARBA" id="ARBA00022737"/>
    </source>
</evidence>
<reference evidence="6" key="1">
    <citation type="submission" date="2017-01" db="EMBL/GenBank/DDBJ databases">
        <authorList>
            <person name="Wang Y."/>
            <person name="White M."/>
            <person name="Kvist S."/>
            <person name="Moncalvo J.-M."/>
        </authorList>
    </citation>
    <scope>NUCLEOTIDE SEQUENCE [LARGE SCALE GENOMIC DNA]</scope>
    <source>
        <strain evidence="6">COL-18-3</strain>
    </source>
</reference>
<dbReference type="InterPro" id="IPR002885">
    <property type="entry name" value="PPR_rpt"/>
</dbReference>
<feature type="repeat" description="PPR" evidence="2">
    <location>
        <begin position="884"/>
        <end position="919"/>
    </location>
</feature>
<organism evidence="5 6">
    <name type="scientific">Zancudomyces culisetae</name>
    <name type="common">Gut fungus</name>
    <name type="synonym">Smittium culisetae</name>
    <dbReference type="NCBI Taxonomy" id="1213189"/>
    <lineage>
        <taxon>Eukaryota</taxon>
        <taxon>Fungi</taxon>
        <taxon>Fungi incertae sedis</taxon>
        <taxon>Zoopagomycota</taxon>
        <taxon>Kickxellomycotina</taxon>
        <taxon>Harpellomycetes</taxon>
        <taxon>Harpellales</taxon>
        <taxon>Legeriomycetaceae</taxon>
        <taxon>Zancudomyces</taxon>
    </lineage>
</organism>
<keyword evidence="6" id="KW-1185">Reference proteome</keyword>
<evidence type="ECO:0000256" key="4">
    <source>
        <dbReference type="SAM" id="MobiDB-lite"/>
    </source>
</evidence>
<dbReference type="Pfam" id="PF01535">
    <property type="entry name" value="PPR"/>
    <property type="match status" value="2"/>
</dbReference>
<accession>A0A1R1PJ76</accession>
<dbReference type="Proteomes" id="UP000188320">
    <property type="component" value="Unassembled WGS sequence"/>
</dbReference>
<feature type="region of interest" description="Disordered" evidence="4">
    <location>
        <begin position="423"/>
        <end position="443"/>
    </location>
</feature>